<organism evidence="1 2">
    <name type="scientific">Candidatus Allocopromorpha excrementigallinarum</name>
    <dbReference type="NCBI Taxonomy" id="2840742"/>
    <lineage>
        <taxon>Bacteria</taxon>
        <taxon>Bacillati</taxon>
        <taxon>Bacillota</taxon>
        <taxon>Clostridia</taxon>
        <taxon>Eubacteriales</taxon>
        <taxon>Eubacteriaceae</taxon>
        <taxon>Eubacteriaceae incertae sedis</taxon>
        <taxon>Candidatus Allocopromorpha</taxon>
    </lineage>
</organism>
<dbReference type="GO" id="GO:0043752">
    <property type="term" value="F:adenosylcobinamide kinase activity"/>
    <property type="evidence" value="ECO:0007669"/>
    <property type="project" value="InterPro"/>
</dbReference>
<proteinExistence type="predicted"/>
<dbReference type="GO" id="GO:0000166">
    <property type="term" value="F:nucleotide binding"/>
    <property type="evidence" value="ECO:0007669"/>
    <property type="project" value="InterPro"/>
</dbReference>
<dbReference type="GO" id="GO:0016779">
    <property type="term" value="F:nucleotidyltransferase activity"/>
    <property type="evidence" value="ECO:0007669"/>
    <property type="project" value="UniProtKB-KW"/>
</dbReference>
<dbReference type="Proteomes" id="UP000824090">
    <property type="component" value="Unassembled WGS sequence"/>
</dbReference>
<accession>A0A9D1I372</accession>
<dbReference type="EMBL" id="DVMP01000141">
    <property type="protein sequence ID" value="HIU26358.1"/>
    <property type="molecule type" value="Genomic_DNA"/>
</dbReference>
<reference evidence="1" key="1">
    <citation type="submission" date="2020-10" db="EMBL/GenBank/DDBJ databases">
        <authorList>
            <person name="Gilroy R."/>
        </authorList>
    </citation>
    <scope>NUCLEOTIDE SEQUENCE</scope>
    <source>
        <strain evidence="1">ChiHcec3-6078</strain>
    </source>
</reference>
<dbReference type="SUPFAM" id="SSF52540">
    <property type="entry name" value="P-loop containing nucleoside triphosphate hydrolases"/>
    <property type="match status" value="1"/>
</dbReference>
<dbReference type="InterPro" id="IPR003203">
    <property type="entry name" value="CobU/CobP"/>
</dbReference>
<sequence length="123" mass="14093">MIFIFGGAYQGKLDYAVENFGVKTVSDCRGGKTPDFTKDAVCSIEDFVLACVREGEDPGEFFRRRKEEWRDKVLICRDVSRGIVPVDPIMRKYREETGRLMVYLAAEADRVIRVFCGIGKREK</sequence>
<dbReference type="AlphaFoldDB" id="A0A9D1I372"/>
<keyword evidence="1" id="KW-0808">Transferase</keyword>
<evidence type="ECO:0000313" key="1">
    <source>
        <dbReference type="EMBL" id="HIU26358.1"/>
    </source>
</evidence>
<name>A0A9D1I372_9FIRM</name>
<gene>
    <name evidence="1" type="ORF">IAC50_07700</name>
</gene>
<dbReference type="InterPro" id="IPR027417">
    <property type="entry name" value="P-loop_NTPase"/>
</dbReference>
<reference evidence="1" key="2">
    <citation type="journal article" date="2021" name="PeerJ">
        <title>Extensive microbial diversity within the chicken gut microbiome revealed by metagenomics and culture.</title>
        <authorList>
            <person name="Gilroy R."/>
            <person name="Ravi A."/>
            <person name="Getino M."/>
            <person name="Pursley I."/>
            <person name="Horton D.L."/>
            <person name="Alikhan N.F."/>
            <person name="Baker D."/>
            <person name="Gharbi K."/>
            <person name="Hall N."/>
            <person name="Watson M."/>
            <person name="Adriaenssens E.M."/>
            <person name="Foster-Nyarko E."/>
            <person name="Jarju S."/>
            <person name="Secka A."/>
            <person name="Antonio M."/>
            <person name="Oren A."/>
            <person name="Chaudhuri R.R."/>
            <person name="La Ragione R."/>
            <person name="Hildebrand F."/>
            <person name="Pallen M.J."/>
        </authorList>
    </citation>
    <scope>NUCLEOTIDE SEQUENCE</scope>
    <source>
        <strain evidence="1">ChiHcec3-6078</strain>
    </source>
</reference>
<dbReference type="Pfam" id="PF02283">
    <property type="entry name" value="CobU"/>
    <property type="match status" value="1"/>
</dbReference>
<keyword evidence="1" id="KW-0548">Nucleotidyltransferase</keyword>
<dbReference type="GO" id="GO:0009236">
    <property type="term" value="P:cobalamin biosynthetic process"/>
    <property type="evidence" value="ECO:0007669"/>
    <property type="project" value="InterPro"/>
</dbReference>
<dbReference type="Gene3D" id="3.40.50.300">
    <property type="entry name" value="P-loop containing nucleotide triphosphate hydrolases"/>
    <property type="match status" value="1"/>
</dbReference>
<comment type="caution">
    <text evidence="1">The sequence shown here is derived from an EMBL/GenBank/DDBJ whole genome shotgun (WGS) entry which is preliminary data.</text>
</comment>
<protein>
    <submittedName>
        <fullName evidence="1">Bifunctional adenosylcobinamide kinase/adenosylcobinamide-phosphate guanylyltransferase</fullName>
    </submittedName>
</protein>
<keyword evidence="1" id="KW-0418">Kinase</keyword>
<evidence type="ECO:0000313" key="2">
    <source>
        <dbReference type="Proteomes" id="UP000824090"/>
    </source>
</evidence>